<evidence type="ECO:0000256" key="6">
    <source>
        <dbReference type="SAM" id="Phobius"/>
    </source>
</evidence>
<organism evidence="7 8">
    <name type="scientific">Galactobacter valiniphilus</name>
    <dbReference type="NCBI Taxonomy" id="2676122"/>
    <lineage>
        <taxon>Bacteria</taxon>
        <taxon>Bacillati</taxon>
        <taxon>Actinomycetota</taxon>
        <taxon>Actinomycetes</taxon>
        <taxon>Micrococcales</taxon>
        <taxon>Micrococcaceae</taxon>
        <taxon>Galactobacter</taxon>
    </lineage>
</organism>
<keyword evidence="2" id="KW-0813">Transport</keyword>
<accession>A0A399JE88</accession>
<dbReference type="InterPro" id="IPR001204">
    <property type="entry name" value="Phos_transporter"/>
</dbReference>
<dbReference type="PANTHER" id="PTHR11101:SF80">
    <property type="entry name" value="PHOSPHATE TRANSPORTER"/>
    <property type="match status" value="1"/>
</dbReference>
<feature type="transmembrane region" description="Helical" evidence="6">
    <location>
        <begin position="42"/>
        <end position="66"/>
    </location>
</feature>
<evidence type="ECO:0000313" key="8">
    <source>
        <dbReference type="Proteomes" id="UP000265419"/>
    </source>
</evidence>
<name>A0A399JE88_9MICC</name>
<evidence type="ECO:0000256" key="2">
    <source>
        <dbReference type="ARBA" id="ARBA00022448"/>
    </source>
</evidence>
<reference evidence="7 8" key="1">
    <citation type="submission" date="2018-07" db="EMBL/GenBank/DDBJ databases">
        <title>Arthrobacter sp. nov., isolated from raw cow's milk with high bacterial count.</title>
        <authorList>
            <person name="Hahne J."/>
            <person name="Isele D."/>
            <person name="Lipski A."/>
        </authorList>
    </citation>
    <scope>NUCLEOTIDE SEQUENCE [LARGE SCALE GENOMIC DNA]</scope>
    <source>
        <strain evidence="7 8">JZ R-35</strain>
    </source>
</reference>
<proteinExistence type="predicted"/>
<evidence type="ECO:0000313" key="7">
    <source>
        <dbReference type="EMBL" id="RII43320.1"/>
    </source>
</evidence>
<feature type="transmembrane region" description="Helical" evidence="6">
    <location>
        <begin position="222"/>
        <end position="244"/>
    </location>
</feature>
<comment type="subcellular location">
    <subcellularLocation>
        <location evidence="1">Membrane</location>
        <topology evidence="1">Multi-pass membrane protein</topology>
    </subcellularLocation>
</comment>
<dbReference type="GO" id="GO:0035435">
    <property type="term" value="P:phosphate ion transmembrane transport"/>
    <property type="evidence" value="ECO:0007669"/>
    <property type="project" value="TreeGrafter"/>
</dbReference>
<evidence type="ECO:0000256" key="5">
    <source>
        <dbReference type="ARBA" id="ARBA00023136"/>
    </source>
</evidence>
<comment type="caution">
    <text evidence="7">The sequence shown here is derived from an EMBL/GenBank/DDBJ whole genome shotgun (WGS) entry which is preliminary data.</text>
</comment>
<gene>
    <name evidence="7" type="ORF">DWB68_03210</name>
</gene>
<evidence type="ECO:0000256" key="4">
    <source>
        <dbReference type="ARBA" id="ARBA00022989"/>
    </source>
</evidence>
<dbReference type="EMBL" id="QQXK01000004">
    <property type="protein sequence ID" value="RII43320.1"/>
    <property type="molecule type" value="Genomic_DNA"/>
</dbReference>
<feature type="transmembrane region" description="Helical" evidence="6">
    <location>
        <begin position="312"/>
        <end position="333"/>
    </location>
</feature>
<dbReference type="Proteomes" id="UP000265419">
    <property type="component" value="Unassembled WGS sequence"/>
</dbReference>
<feature type="transmembrane region" description="Helical" evidence="6">
    <location>
        <begin position="140"/>
        <end position="164"/>
    </location>
</feature>
<dbReference type="GO" id="GO:0016020">
    <property type="term" value="C:membrane"/>
    <property type="evidence" value="ECO:0007669"/>
    <property type="project" value="UniProtKB-SubCell"/>
</dbReference>
<feature type="transmembrane region" description="Helical" evidence="6">
    <location>
        <begin position="78"/>
        <end position="96"/>
    </location>
</feature>
<dbReference type="Pfam" id="PF01384">
    <property type="entry name" value="PHO4"/>
    <property type="match status" value="2"/>
</dbReference>
<evidence type="ECO:0000256" key="1">
    <source>
        <dbReference type="ARBA" id="ARBA00004141"/>
    </source>
</evidence>
<evidence type="ECO:0000256" key="3">
    <source>
        <dbReference type="ARBA" id="ARBA00022692"/>
    </source>
</evidence>
<feature type="transmembrane region" description="Helical" evidence="6">
    <location>
        <begin position="108"/>
        <end position="128"/>
    </location>
</feature>
<protein>
    <submittedName>
        <fullName evidence="7">Inorganic phosphate transporter</fullName>
    </submittedName>
</protein>
<keyword evidence="4 6" id="KW-1133">Transmembrane helix</keyword>
<dbReference type="RefSeq" id="WP_119423691.1">
    <property type="nucleotide sequence ID" value="NZ_QQXK01000004.1"/>
</dbReference>
<keyword evidence="8" id="KW-1185">Reference proteome</keyword>
<feature type="transmembrane region" description="Helical" evidence="6">
    <location>
        <begin position="256"/>
        <end position="277"/>
    </location>
</feature>
<dbReference type="PANTHER" id="PTHR11101">
    <property type="entry name" value="PHOSPHATE TRANSPORTER"/>
    <property type="match status" value="1"/>
</dbReference>
<keyword evidence="3 6" id="KW-0812">Transmembrane</keyword>
<dbReference type="GO" id="GO:0005315">
    <property type="term" value="F:phosphate transmembrane transporter activity"/>
    <property type="evidence" value="ECO:0007669"/>
    <property type="project" value="InterPro"/>
</dbReference>
<sequence>MESLLLVITLAVLAGVTFLNGFLDASNAVSSAVRTRALTPRLAIIIVSLFTATGTFLATSLGSTLADRFQSSVPHGPAGLVTVLCGLLAAGTWGLFTWWKGQPSSSTHAMLAGLAGAGLAAAAVGLEHPADAAALLLRQVLLPLVVTSLLAPVLAYALVIPIVWCLRHTPPRKINEAGRSAQAIGAAAVALAHGVQDGQRAVAMTVVTVSAAGLAVPDGSMIWLEVCAALLLGGGVLGGGWRITHTLSTRLVTLDPLRAGAANAVSATLLFVGAFALKLPISSTQAVTAALVGAGINQRHSTVNWATARRILGFWLATPLACALLAGTLMLAASPLLR</sequence>
<keyword evidence="5 6" id="KW-0472">Membrane</keyword>
<dbReference type="AlphaFoldDB" id="A0A399JE88"/>